<keyword evidence="4" id="KW-1185">Reference proteome</keyword>
<dbReference type="Pfam" id="PF13041">
    <property type="entry name" value="PPR_2"/>
    <property type="match status" value="2"/>
</dbReference>
<proteinExistence type="predicted"/>
<feature type="domain" description="DYW" evidence="3">
    <location>
        <begin position="592"/>
        <end position="684"/>
    </location>
</feature>
<dbReference type="FunFam" id="1.25.40.10:FF:000031">
    <property type="entry name" value="Pentatricopeptide repeat-containing protein mitochondrial"/>
    <property type="match status" value="1"/>
</dbReference>
<dbReference type="InterPro" id="IPR046960">
    <property type="entry name" value="PPR_At4g14850-like_plant"/>
</dbReference>
<dbReference type="InterPro" id="IPR032867">
    <property type="entry name" value="DYW_dom"/>
</dbReference>
<dbReference type="InterPro" id="IPR046848">
    <property type="entry name" value="E_motif"/>
</dbReference>
<evidence type="ECO:0000313" key="5">
    <source>
        <dbReference type="RefSeq" id="XP_039124197.1"/>
    </source>
</evidence>
<dbReference type="Pfam" id="PF01535">
    <property type="entry name" value="PPR"/>
    <property type="match status" value="4"/>
</dbReference>
<dbReference type="Pfam" id="PF14432">
    <property type="entry name" value="DYW_deaminase"/>
    <property type="match status" value="1"/>
</dbReference>
<dbReference type="PANTHER" id="PTHR47926">
    <property type="entry name" value="PENTATRICOPEPTIDE REPEAT-CONTAINING PROTEIN"/>
    <property type="match status" value="1"/>
</dbReference>
<dbReference type="PROSITE" id="PS51375">
    <property type="entry name" value="PPR"/>
    <property type="match status" value="4"/>
</dbReference>
<dbReference type="Pfam" id="PF20431">
    <property type="entry name" value="E_motif"/>
    <property type="match status" value="1"/>
</dbReference>
<evidence type="ECO:0000259" key="3">
    <source>
        <dbReference type="Pfam" id="PF14432"/>
    </source>
</evidence>
<dbReference type="GeneID" id="120260709"/>
<gene>
    <name evidence="5" type="primary">LOC120260709</name>
</gene>
<dbReference type="Proteomes" id="UP001515500">
    <property type="component" value="Chromosome 5"/>
</dbReference>
<dbReference type="Gene3D" id="1.25.40.10">
    <property type="entry name" value="Tetratricopeptide repeat domain"/>
    <property type="match status" value="4"/>
</dbReference>
<dbReference type="FunFam" id="1.25.40.10:FF:000227">
    <property type="entry name" value="Pentatricopeptide repeat-containing protein At3g13880"/>
    <property type="match status" value="1"/>
</dbReference>
<name>A0AB40BB49_DIOCR</name>
<feature type="repeat" description="PPR" evidence="2">
    <location>
        <begin position="175"/>
        <end position="205"/>
    </location>
</feature>
<dbReference type="GO" id="GO:0009451">
    <property type="term" value="P:RNA modification"/>
    <property type="evidence" value="ECO:0007669"/>
    <property type="project" value="InterPro"/>
</dbReference>
<protein>
    <submittedName>
        <fullName evidence="5">Pentatricopeptide repeat-containing protein At5g39680</fullName>
    </submittedName>
</protein>
<evidence type="ECO:0000256" key="1">
    <source>
        <dbReference type="ARBA" id="ARBA00022737"/>
    </source>
</evidence>
<feature type="repeat" description="PPR" evidence="2">
    <location>
        <begin position="41"/>
        <end position="75"/>
    </location>
</feature>
<sequence length="684" mass="76617">MQSSSISRQTKLSLLKVFIENKSLRFGKSIHAQLIKAPTFDLIQTNHLINLYSKCGHPGVARKVFDSMPERNVVSGSALMAGYLHNGMPSQALHLIKEMSFEENFEHMNEYVFATALASCSEMRALEQGLQCHAYVLKSGLVFHSHVRNALLHMYFESLSMEDALRVYESVPGFDVFALNSMINGFVGSGRLSDAIDLVSGMSKEVELWDHVTYVAVLGLCAASKDLRLGWQIHDQILRRGIQFNVFVGSGIVDMYGKCGDIESARRAFVELSVKNVVSWTAVMAAFAQNGLFEEALKLFLEMGIYGVQPNEFTYAVLLNSCAGLSALKIGDAFNAHAEKSGYKAHMVVGNALINMYSKSGSIEDARNAFGDMRQRDIISWNSIITGYSHHGLGGEALEAFHDMLTKGEVPTYVTFVGVLLACGNLGLVDDGLYYLKIFMKDLGIQPGVEHYTCMVRLLCRAGQLDKAENFMTYTCTEWDIVAWRTLLSACQVHKYYNLGKRVAEHILQLYPDDVGTYILVSNMHAKANRWDEVVKIRKLMRGRDIKKEPGVSWIQVRGETHVFASEDKKHPFMSQIHDKVSELLSQIKLIGYVPNIDCVLHDIEDEQKEEYLGYHSEKLAIAFGLISTPSGAPIHVMKNLRMCDDCHTAVKLISLVTSRKVIIRDANRFHCFDSGLCSCDDYW</sequence>
<reference evidence="5" key="1">
    <citation type="submission" date="2025-08" db="UniProtKB">
        <authorList>
            <consortium name="RefSeq"/>
        </authorList>
    </citation>
    <scope>IDENTIFICATION</scope>
</reference>
<feature type="repeat" description="PPR" evidence="2">
    <location>
        <begin position="377"/>
        <end position="411"/>
    </location>
</feature>
<dbReference type="GO" id="GO:0008270">
    <property type="term" value="F:zinc ion binding"/>
    <property type="evidence" value="ECO:0007669"/>
    <property type="project" value="InterPro"/>
</dbReference>
<dbReference type="RefSeq" id="XP_039124197.1">
    <property type="nucleotide sequence ID" value="XM_039268263.1"/>
</dbReference>
<dbReference type="PANTHER" id="PTHR47926:SF385">
    <property type="entry name" value="DYW DOMAIN-CONTAINING PROTEIN"/>
    <property type="match status" value="1"/>
</dbReference>
<evidence type="ECO:0000313" key="4">
    <source>
        <dbReference type="Proteomes" id="UP001515500"/>
    </source>
</evidence>
<dbReference type="AlphaFoldDB" id="A0AB40BB49"/>
<dbReference type="InterPro" id="IPR011990">
    <property type="entry name" value="TPR-like_helical_dom_sf"/>
</dbReference>
<dbReference type="GO" id="GO:0003723">
    <property type="term" value="F:RNA binding"/>
    <property type="evidence" value="ECO:0007669"/>
    <property type="project" value="InterPro"/>
</dbReference>
<keyword evidence="1" id="KW-0677">Repeat</keyword>
<evidence type="ECO:0000256" key="2">
    <source>
        <dbReference type="PROSITE-ProRule" id="PRU00708"/>
    </source>
</evidence>
<dbReference type="FunFam" id="1.25.40.10:FF:001060">
    <property type="entry name" value="Os05g0572900 protein"/>
    <property type="match status" value="1"/>
</dbReference>
<accession>A0AB40BB49</accession>
<dbReference type="InterPro" id="IPR002885">
    <property type="entry name" value="PPR_rpt"/>
</dbReference>
<organism evidence="4 5">
    <name type="scientific">Dioscorea cayennensis subsp. rotundata</name>
    <name type="common">White Guinea yam</name>
    <name type="synonym">Dioscorea rotundata</name>
    <dbReference type="NCBI Taxonomy" id="55577"/>
    <lineage>
        <taxon>Eukaryota</taxon>
        <taxon>Viridiplantae</taxon>
        <taxon>Streptophyta</taxon>
        <taxon>Embryophyta</taxon>
        <taxon>Tracheophyta</taxon>
        <taxon>Spermatophyta</taxon>
        <taxon>Magnoliopsida</taxon>
        <taxon>Liliopsida</taxon>
        <taxon>Dioscoreales</taxon>
        <taxon>Dioscoreaceae</taxon>
        <taxon>Dioscorea</taxon>
    </lineage>
</organism>
<dbReference type="NCBIfam" id="TIGR00756">
    <property type="entry name" value="PPR"/>
    <property type="match status" value="4"/>
</dbReference>
<feature type="repeat" description="PPR" evidence="2">
    <location>
        <begin position="276"/>
        <end position="310"/>
    </location>
</feature>